<gene>
    <name evidence="4" type="ORF">JHU38_04255</name>
</gene>
<name>A0ABS3M4F2_9BACT</name>
<reference evidence="4 5" key="1">
    <citation type="submission" date="2021-01" db="EMBL/GenBank/DDBJ databases">
        <title>Prevotella A2931 sp. nov.</title>
        <authorList>
            <person name="Buhl M."/>
            <person name="Oberhettinger P."/>
        </authorList>
    </citation>
    <scope>NUCLEOTIDE SEQUENCE [LARGE SCALE GENOMIC DNA]</scope>
    <source>
        <strain evidence="4 5">A2931</strain>
    </source>
</reference>
<dbReference type="Proteomes" id="UP000664265">
    <property type="component" value="Unassembled WGS sequence"/>
</dbReference>
<feature type="domain" description="Glycosyl transferase family 1" evidence="2">
    <location>
        <begin position="159"/>
        <end position="308"/>
    </location>
</feature>
<protein>
    <submittedName>
        <fullName evidence="4">Glycosyltransferase family 4 protein</fullName>
    </submittedName>
</protein>
<feature type="domain" description="Glycosyltransferase subfamily 4-like N-terminal" evidence="3">
    <location>
        <begin position="63"/>
        <end position="153"/>
    </location>
</feature>
<dbReference type="InterPro" id="IPR001296">
    <property type="entry name" value="Glyco_trans_1"/>
</dbReference>
<dbReference type="RefSeq" id="WP_158267327.1">
    <property type="nucleotide sequence ID" value="NZ_JAERMS010000008.1"/>
</dbReference>
<evidence type="ECO:0000259" key="2">
    <source>
        <dbReference type="Pfam" id="PF00534"/>
    </source>
</evidence>
<dbReference type="CDD" id="cd03809">
    <property type="entry name" value="GT4_MtfB-like"/>
    <property type="match status" value="1"/>
</dbReference>
<evidence type="ECO:0000313" key="4">
    <source>
        <dbReference type="EMBL" id="MBO1362995.1"/>
    </source>
</evidence>
<organism evidence="4 5">
    <name type="scientific">Prevotella illustrans</name>
    <dbReference type="NCBI Taxonomy" id="2800387"/>
    <lineage>
        <taxon>Bacteria</taxon>
        <taxon>Pseudomonadati</taxon>
        <taxon>Bacteroidota</taxon>
        <taxon>Bacteroidia</taxon>
        <taxon>Bacteroidales</taxon>
        <taxon>Prevotellaceae</taxon>
        <taxon>Prevotella</taxon>
    </lineage>
</organism>
<dbReference type="PANTHER" id="PTHR46401:SF2">
    <property type="entry name" value="GLYCOSYLTRANSFERASE WBBK-RELATED"/>
    <property type="match status" value="1"/>
</dbReference>
<sequence length="330" mass="37393">MSGNTYNITFLMRNRLSGFSIHKVFRPVIAQFDNAAVIEAPRHRATPISILYNLIWIRNHVKGNGVIHMTGGPHYFLLALKGKRNILTIHDLVLLHNSTGLKHAIYKQLWFQLPIRYAKAVTCISETVAKDLSTNFTMPKEKIHIIYNAVDTNFRYTEKAFNSNNPRILHVGTTWNKNLERVIKALIGVPCTLVIIGAIDKHIQTILETNNIIYIQKQNISDAMLRKEYELADIVSFPSIYEGFGMPIVEGQAVGRPVLTSNIAPMTEIANGGACLVDPTDETSIKNGFLKIIQDETFRQQLIRAGKENIKRFSVEKITKQYKDLYTSLL</sequence>
<keyword evidence="1" id="KW-0808">Transferase</keyword>
<accession>A0ABS3M4F2</accession>
<evidence type="ECO:0000313" key="5">
    <source>
        <dbReference type="Proteomes" id="UP000664265"/>
    </source>
</evidence>
<dbReference type="PANTHER" id="PTHR46401">
    <property type="entry name" value="GLYCOSYLTRANSFERASE WBBK-RELATED"/>
    <property type="match status" value="1"/>
</dbReference>
<evidence type="ECO:0000259" key="3">
    <source>
        <dbReference type="Pfam" id="PF13439"/>
    </source>
</evidence>
<dbReference type="Pfam" id="PF00534">
    <property type="entry name" value="Glycos_transf_1"/>
    <property type="match status" value="1"/>
</dbReference>
<dbReference type="InterPro" id="IPR028098">
    <property type="entry name" value="Glyco_trans_4-like_N"/>
</dbReference>
<dbReference type="Gene3D" id="3.40.50.2000">
    <property type="entry name" value="Glycogen Phosphorylase B"/>
    <property type="match status" value="2"/>
</dbReference>
<proteinExistence type="predicted"/>
<evidence type="ECO:0000256" key="1">
    <source>
        <dbReference type="ARBA" id="ARBA00022679"/>
    </source>
</evidence>
<dbReference type="SUPFAM" id="SSF53756">
    <property type="entry name" value="UDP-Glycosyltransferase/glycogen phosphorylase"/>
    <property type="match status" value="1"/>
</dbReference>
<dbReference type="Pfam" id="PF13439">
    <property type="entry name" value="Glyco_transf_4"/>
    <property type="match status" value="1"/>
</dbReference>
<dbReference type="EMBL" id="JAERMS010000008">
    <property type="protein sequence ID" value="MBO1362995.1"/>
    <property type="molecule type" value="Genomic_DNA"/>
</dbReference>
<keyword evidence="5" id="KW-1185">Reference proteome</keyword>
<comment type="caution">
    <text evidence="4">The sequence shown here is derived from an EMBL/GenBank/DDBJ whole genome shotgun (WGS) entry which is preliminary data.</text>
</comment>